<dbReference type="EC" id="2.4.1.-" evidence="11"/>
<keyword evidence="5 11" id="KW-0328">Glycosyltransferase</keyword>
<comment type="function">
    <text evidence="11">Mannosyltransferase involved in glycosylphosphatidylinositol-anchor biosynthesis.</text>
</comment>
<dbReference type="GO" id="GO:0000009">
    <property type="term" value="F:alpha-1,6-mannosyltransferase activity"/>
    <property type="evidence" value="ECO:0007669"/>
    <property type="project" value="InterPro"/>
</dbReference>
<evidence type="ECO:0000256" key="2">
    <source>
        <dbReference type="ARBA" id="ARBA00004687"/>
    </source>
</evidence>
<dbReference type="EMBL" id="JANPWB010000006">
    <property type="protein sequence ID" value="KAJ1176187.1"/>
    <property type="molecule type" value="Genomic_DNA"/>
</dbReference>
<evidence type="ECO:0000256" key="9">
    <source>
        <dbReference type="ARBA" id="ARBA00022989"/>
    </source>
</evidence>
<comment type="caution">
    <text evidence="12">The sequence shown here is derived from an EMBL/GenBank/DDBJ whole genome shotgun (WGS) entry which is preliminary data.</text>
</comment>
<sequence length="516" mass="58152">MKDPFLREVLWFSGCCRALTFLLQVLFNAIIPDHAADAFSPPRLCEPGLGDHLVEWLLGGFTRWDAEHFLFIAEHGYLFEHNFAFFPLYPLSVRAVAQLLLWPLQDLLCLRSRLILVAVSLNCFLASLAAAVLYRLGCVVLQCRRTAFLSAMLFALTPANVFMAAAYSESFFAFLTFSAMWKLEKRESWLSCLLFSLATGVRSNGVINAGFIIYSQCKQIVSVLRVGPPSLGRLPSVLRLLCRAAVSTALSCLVIVLPFTLFQYYAYMTFCEPDPGPEQAVPRPLIQLALDRGYRMAEVNGTLPGWCAYKYPLVYSYIQDVYWNVGFLRYFDARQLPNFLLAMPVILLSVCAAWGYVAALPWYCARLGLLRNRDAKDSETASVGFHSPRLFVYIVHSSALLLFGLLCMHVQVLTRFLGSSSPVLYWFAAHLLEAEPVLWGPSPGTIQNDLPGEEMSRKPALHLLSTPPRAVVVKNPVVNLLLGWRRWNAVTKAVMSYFLCYWLMGLVLFCNFLPWT</sequence>
<organism evidence="12 13">
    <name type="scientific">Pleurodeles waltl</name>
    <name type="common">Iberian ribbed newt</name>
    <dbReference type="NCBI Taxonomy" id="8319"/>
    <lineage>
        <taxon>Eukaryota</taxon>
        <taxon>Metazoa</taxon>
        <taxon>Chordata</taxon>
        <taxon>Craniata</taxon>
        <taxon>Vertebrata</taxon>
        <taxon>Euteleostomi</taxon>
        <taxon>Amphibia</taxon>
        <taxon>Batrachia</taxon>
        <taxon>Caudata</taxon>
        <taxon>Salamandroidea</taxon>
        <taxon>Salamandridae</taxon>
        <taxon>Pleurodelinae</taxon>
        <taxon>Pleurodeles</taxon>
    </lineage>
</organism>
<protein>
    <recommendedName>
        <fullName evidence="11">GPI mannosyltransferase 2</fullName>
        <ecNumber evidence="11">2.4.1.-</ecNumber>
    </recommendedName>
</protein>
<evidence type="ECO:0000313" key="12">
    <source>
        <dbReference type="EMBL" id="KAJ1176187.1"/>
    </source>
</evidence>
<comment type="pathway">
    <text evidence="2 11">Glycolipid biosynthesis; glycosylphosphatidylinositol-anchor biosynthesis.</text>
</comment>
<dbReference type="GO" id="GO:0031501">
    <property type="term" value="C:mannosyltransferase complex"/>
    <property type="evidence" value="ECO:0007669"/>
    <property type="project" value="TreeGrafter"/>
</dbReference>
<feature type="transmembrane region" description="Helical" evidence="11">
    <location>
        <begin position="339"/>
        <end position="363"/>
    </location>
</feature>
<evidence type="ECO:0000256" key="1">
    <source>
        <dbReference type="ARBA" id="ARBA00004477"/>
    </source>
</evidence>
<dbReference type="Proteomes" id="UP001066276">
    <property type="component" value="Chromosome 3_2"/>
</dbReference>
<evidence type="ECO:0000256" key="6">
    <source>
        <dbReference type="ARBA" id="ARBA00022679"/>
    </source>
</evidence>
<proteinExistence type="inferred from homology"/>
<evidence type="ECO:0000256" key="4">
    <source>
        <dbReference type="ARBA" id="ARBA00022502"/>
    </source>
</evidence>
<feature type="transmembrane region" description="Helical" evidence="11">
    <location>
        <begin position="114"/>
        <end position="136"/>
    </location>
</feature>
<dbReference type="GO" id="GO:0004376">
    <property type="term" value="F:GPI mannosyltransferase activity"/>
    <property type="evidence" value="ECO:0007669"/>
    <property type="project" value="InterPro"/>
</dbReference>
<keyword evidence="13" id="KW-1185">Reference proteome</keyword>
<dbReference type="PANTHER" id="PTHR12468:SF2">
    <property type="entry name" value="GPI MANNOSYLTRANSFERASE 2"/>
    <property type="match status" value="1"/>
</dbReference>
<evidence type="ECO:0000256" key="10">
    <source>
        <dbReference type="ARBA" id="ARBA00023136"/>
    </source>
</evidence>
<dbReference type="InterPro" id="IPR007315">
    <property type="entry name" value="PIG-V/Gpi18"/>
</dbReference>
<feature type="transmembrane region" description="Helical" evidence="11">
    <location>
        <begin position="148"/>
        <end position="177"/>
    </location>
</feature>
<keyword evidence="8 11" id="KW-0256">Endoplasmic reticulum</keyword>
<dbReference type="PANTHER" id="PTHR12468">
    <property type="entry name" value="GPI MANNOSYLTRANSFERASE 2"/>
    <property type="match status" value="1"/>
</dbReference>
<keyword evidence="6 11" id="KW-0808">Transferase</keyword>
<evidence type="ECO:0000256" key="11">
    <source>
        <dbReference type="RuleBase" id="RU363112"/>
    </source>
</evidence>
<evidence type="ECO:0000256" key="5">
    <source>
        <dbReference type="ARBA" id="ARBA00022676"/>
    </source>
</evidence>
<keyword evidence="7 11" id="KW-0812">Transmembrane</keyword>
<comment type="similarity">
    <text evidence="3 11">Belongs to the PIGV family.</text>
</comment>
<evidence type="ECO:0000256" key="7">
    <source>
        <dbReference type="ARBA" id="ARBA00022692"/>
    </source>
</evidence>
<dbReference type="GO" id="GO:0005789">
    <property type="term" value="C:endoplasmic reticulum membrane"/>
    <property type="evidence" value="ECO:0007669"/>
    <property type="project" value="UniProtKB-SubCell"/>
</dbReference>
<evidence type="ECO:0000313" key="13">
    <source>
        <dbReference type="Proteomes" id="UP001066276"/>
    </source>
</evidence>
<keyword evidence="4 11" id="KW-0337">GPI-anchor biosynthesis</keyword>
<accession>A0AAV7THX6</accession>
<dbReference type="GO" id="GO:0006506">
    <property type="term" value="P:GPI anchor biosynthetic process"/>
    <property type="evidence" value="ECO:0007669"/>
    <property type="project" value="UniProtKB-KW"/>
</dbReference>
<comment type="caution">
    <text evidence="11">Lacks conserved residue(s) required for the propagation of feature annotation.</text>
</comment>
<feature type="transmembrane region" description="Helical" evidence="11">
    <location>
        <begin position="236"/>
        <end position="259"/>
    </location>
</feature>
<evidence type="ECO:0000256" key="3">
    <source>
        <dbReference type="ARBA" id="ARBA00008698"/>
    </source>
</evidence>
<evidence type="ECO:0000256" key="8">
    <source>
        <dbReference type="ARBA" id="ARBA00022824"/>
    </source>
</evidence>
<gene>
    <name evidence="12" type="ORF">NDU88_001470</name>
</gene>
<comment type="subcellular location">
    <subcellularLocation>
        <location evidence="1 11">Endoplasmic reticulum membrane</location>
        <topology evidence="1 11">Multi-pass membrane protein</topology>
    </subcellularLocation>
</comment>
<reference evidence="12" key="1">
    <citation type="journal article" date="2022" name="bioRxiv">
        <title>Sequencing and chromosome-scale assembly of the giantPleurodeles waltlgenome.</title>
        <authorList>
            <person name="Brown T."/>
            <person name="Elewa A."/>
            <person name="Iarovenko S."/>
            <person name="Subramanian E."/>
            <person name="Araus A.J."/>
            <person name="Petzold A."/>
            <person name="Susuki M."/>
            <person name="Suzuki K.-i.T."/>
            <person name="Hayashi T."/>
            <person name="Toyoda A."/>
            <person name="Oliveira C."/>
            <person name="Osipova E."/>
            <person name="Leigh N.D."/>
            <person name="Simon A."/>
            <person name="Yun M.H."/>
        </authorList>
    </citation>
    <scope>NUCLEOTIDE SEQUENCE</scope>
    <source>
        <strain evidence="12">20211129_DDA</strain>
        <tissue evidence="12">Liver</tissue>
    </source>
</reference>
<keyword evidence="10 11" id="KW-0472">Membrane</keyword>
<feature type="transmembrane region" description="Helical" evidence="11">
    <location>
        <begin position="494"/>
        <end position="515"/>
    </location>
</feature>
<dbReference type="AlphaFoldDB" id="A0AAV7THX6"/>
<feature type="transmembrane region" description="Helical" evidence="11">
    <location>
        <begin position="9"/>
        <end position="31"/>
    </location>
</feature>
<name>A0AAV7THX6_PLEWA</name>
<dbReference type="Pfam" id="PF04188">
    <property type="entry name" value="Mannosyl_trans2"/>
    <property type="match status" value="1"/>
</dbReference>
<feature type="transmembrane region" description="Helical" evidence="11">
    <location>
        <begin position="390"/>
        <end position="410"/>
    </location>
</feature>
<keyword evidence="9 11" id="KW-1133">Transmembrane helix</keyword>